<feature type="compositionally biased region" description="Low complexity" evidence="1">
    <location>
        <begin position="53"/>
        <end position="81"/>
    </location>
</feature>
<gene>
    <name evidence="2" type="ORF">DYB28_008032</name>
</gene>
<dbReference type="Proteomes" id="UP000275652">
    <property type="component" value="Unassembled WGS sequence"/>
</dbReference>
<comment type="caution">
    <text evidence="2">The sequence shown here is derived from an EMBL/GenBank/DDBJ whole genome shotgun (WGS) entry which is preliminary data.</text>
</comment>
<feature type="compositionally biased region" description="Basic and acidic residues" evidence="1">
    <location>
        <begin position="34"/>
        <end position="44"/>
    </location>
</feature>
<dbReference type="AlphaFoldDB" id="A0A9X8DVQ4"/>
<evidence type="ECO:0000256" key="1">
    <source>
        <dbReference type="SAM" id="MobiDB-lite"/>
    </source>
</evidence>
<evidence type="ECO:0000313" key="3">
    <source>
        <dbReference type="Proteomes" id="UP000275652"/>
    </source>
</evidence>
<evidence type="ECO:0000313" key="2">
    <source>
        <dbReference type="EMBL" id="RLO04336.1"/>
    </source>
</evidence>
<dbReference type="EMBL" id="QUTI01029061">
    <property type="protein sequence ID" value="RLO04336.1"/>
    <property type="molecule type" value="Genomic_DNA"/>
</dbReference>
<reference evidence="2 3" key="1">
    <citation type="journal article" date="2018" name="J. Invertebr. Pathol.">
        <title>New genotyping method for the causative agent of crayfish plague (Aphanomyces astaci) based on whole genome data.</title>
        <authorList>
            <person name="Minardi D."/>
            <person name="Studholme D.J."/>
            <person name="van der Giezen M."/>
            <person name="Pretto T."/>
            <person name="Oidtmann B."/>
        </authorList>
    </citation>
    <scope>NUCLEOTIDE SEQUENCE [LARGE SCALE GENOMIC DNA]</scope>
    <source>
        <strain evidence="2 3">KB13</strain>
    </source>
</reference>
<accession>A0A9X8DVQ4</accession>
<proteinExistence type="predicted"/>
<feature type="region of interest" description="Disordered" evidence="1">
    <location>
        <begin position="34"/>
        <end position="87"/>
    </location>
</feature>
<sequence>MTELLRKASEDWPSFVPKLEAPCTIAKMEEFKEQMELKMSDTPKTKKSKKIKCTPNPTPANVPTASKPPLSMSTSSTSTPSDPTPKKSVWDRVQKLASQRIPLSEISAFPAVRSLTNVDNFECIRPLRADQVALHSDNLVKNGYLIHMKVVLCTPGPSGFKYGIIDGQHRIQALKDLVKDPSRPRGSALSSLSESGVPEIPAYVLEDATPQDVVELSLHYNAMYRHGTSGTPYYWMNMCVKSFDWSGFQSTRLYNSIRWGSSFGVQESPAESCLAKLREFNVDTSPMESTGEKFKKTFRMAARLKFLGLDQDLEGKLTDPFNKKDTANFKTWQHCLEVLCI</sequence>
<organism evidence="2 3">
    <name type="scientific">Aphanomyces astaci</name>
    <name type="common">Crayfish plague agent</name>
    <dbReference type="NCBI Taxonomy" id="112090"/>
    <lineage>
        <taxon>Eukaryota</taxon>
        <taxon>Sar</taxon>
        <taxon>Stramenopiles</taxon>
        <taxon>Oomycota</taxon>
        <taxon>Saprolegniomycetes</taxon>
        <taxon>Saprolegniales</taxon>
        <taxon>Verrucalvaceae</taxon>
        <taxon>Aphanomyces</taxon>
    </lineage>
</organism>
<protein>
    <submittedName>
        <fullName evidence="2">Uncharacterized protein</fullName>
    </submittedName>
</protein>
<name>A0A9X8DVQ4_APHAT</name>